<comment type="caution">
    <text evidence="2">The sequence shown here is derived from an EMBL/GenBank/DDBJ whole genome shotgun (WGS) entry which is preliminary data.</text>
</comment>
<sequence length="360" mass="37908">MNVPGVRYDETFDCWVVTDPELVRRALRDPALSAQTLEAATVAFLPPEVRAECAPLLDALRRWFVTLDGEPHRERRQAVAHLFATRRIRELDDVLTGIADAAVGRCAAAGGGDVVPAIADVVAARGIAALLDLDGVAHERLNDWARAVSAFLATSYRADRARAAQAALDEMAASVLDVPGAMPTVAPGDPAERLATASMLLFGGMETTSGLVGFALWYLVSNGLSDRVAADPSGAEADAVVERALELFAPVGHVARLALRPVPLGDAEIPAGALVMVALHGEDVLAAPGMPTRCPAHGPARRDHLAFGGGPHFCIGAPLARAIATSTVTAFARALPDVAVQELRWRDNPTFRGPATLVLR</sequence>
<dbReference type="PRINTS" id="PR00359">
    <property type="entry name" value="BP450"/>
</dbReference>
<dbReference type="InterPro" id="IPR017972">
    <property type="entry name" value="Cyt_P450_CS"/>
</dbReference>
<dbReference type="GO" id="GO:0005506">
    <property type="term" value="F:iron ion binding"/>
    <property type="evidence" value="ECO:0007669"/>
    <property type="project" value="InterPro"/>
</dbReference>
<evidence type="ECO:0000256" key="1">
    <source>
        <dbReference type="ARBA" id="ARBA00010617"/>
    </source>
</evidence>
<evidence type="ECO:0000313" key="3">
    <source>
        <dbReference type="Proteomes" id="UP000580474"/>
    </source>
</evidence>
<keyword evidence="3" id="KW-1185">Reference proteome</keyword>
<dbReference type="Gene3D" id="1.10.630.10">
    <property type="entry name" value="Cytochrome P450"/>
    <property type="match status" value="2"/>
</dbReference>
<dbReference type="PANTHER" id="PTHR46696:SF1">
    <property type="entry name" value="CYTOCHROME P450 YJIB-RELATED"/>
    <property type="match status" value="1"/>
</dbReference>
<dbReference type="EMBL" id="JACHIV010000001">
    <property type="protein sequence ID" value="MBB5070542.1"/>
    <property type="molecule type" value="Genomic_DNA"/>
</dbReference>
<dbReference type="PANTHER" id="PTHR46696">
    <property type="entry name" value="P450, PUTATIVE (EUROFUNG)-RELATED"/>
    <property type="match status" value="1"/>
</dbReference>
<comment type="similarity">
    <text evidence="1">Belongs to the cytochrome P450 family.</text>
</comment>
<dbReference type="GO" id="GO:0016705">
    <property type="term" value="F:oxidoreductase activity, acting on paired donors, with incorporation or reduction of molecular oxygen"/>
    <property type="evidence" value="ECO:0007669"/>
    <property type="project" value="InterPro"/>
</dbReference>
<dbReference type="InterPro" id="IPR036396">
    <property type="entry name" value="Cyt_P450_sf"/>
</dbReference>
<dbReference type="GO" id="GO:0020037">
    <property type="term" value="F:heme binding"/>
    <property type="evidence" value="ECO:0007669"/>
    <property type="project" value="InterPro"/>
</dbReference>
<dbReference type="InterPro" id="IPR002397">
    <property type="entry name" value="Cyt_P450_B"/>
</dbReference>
<dbReference type="GO" id="GO:0004497">
    <property type="term" value="F:monooxygenase activity"/>
    <property type="evidence" value="ECO:0007669"/>
    <property type="project" value="InterPro"/>
</dbReference>
<name>A0A840NN73_9PSEU</name>
<gene>
    <name evidence="2" type="ORF">BJ969_003630</name>
</gene>
<evidence type="ECO:0000313" key="2">
    <source>
        <dbReference type="EMBL" id="MBB5070542.1"/>
    </source>
</evidence>
<accession>A0A840NN73</accession>
<protein>
    <submittedName>
        <fullName evidence="2">Cytochrome P450</fullName>
    </submittedName>
</protein>
<dbReference type="RefSeq" id="WP_184480192.1">
    <property type="nucleotide sequence ID" value="NZ_JACHIV010000001.1"/>
</dbReference>
<dbReference type="Proteomes" id="UP000580474">
    <property type="component" value="Unassembled WGS sequence"/>
</dbReference>
<reference evidence="2 3" key="1">
    <citation type="submission" date="2020-08" db="EMBL/GenBank/DDBJ databases">
        <title>Sequencing the genomes of 1000 actinobacteria strains.</title>
        <authorList>
            <person name="Klenk H.-P."/>
        </authorList>
    </citation>
    <scope>NUCLEOTIDE SEQUENCE [LARGE SCALE GENOMIC DNA]</scope>
    <source>
        <strain evidence="2 3">DSM 45582</strain>
    </source>
</reference>
<dbReference type="SUPFAM" id="SSF48264">
    <property type="entry name" value="Cytochrome P450"/>
    <property type="match status" value="1"/>
</dbReference>
<dbReference type="PROSITE" id="PS00086">
    <property type="entry name" value="CYTOCHROME_P450"/>
    <property type="match status" value="1"/>
</dbReference>
<organism evidence="2 3">
    <name type="scientific">Saccharopolyspora gloriosae</name>
    <dbReference type="NCBI Taxonomy" id="455344"/>
    <lineage>
        <taxon>Bacteria</taxon>
        <taxon>Bacillati</taxon>
        <taxon>Actinomycetota</taxon>
        <taxon>Actinomycetes</taxon>
        <taxon>Pseudonocardiales</taxon>
        <taxon>Pseudonocardiaceae</taxon>
        <taxon>Saccharopolyspora</taxon>
    </lineage>
</organism>
<proteinExistence type="inferred from homology"/>
<dbReference type="AlphaFoldDB" id="A0A840NN73"/>